<dbReference type="PANTHER" id="PTHR14659">
    <property type="entry name" value="ALPHA- AND GAMMA-ADAPTIN-BINDING PROTEIN P34"/>
    <property type="match status" value="1"/>
</dbReference>
<name>A0A498KG09_MALDO</name>
<organism evidence="1 2">
    <name type="scientific">Malus domestica</name>
    <name type="common">Apple</name>
    <name type="synonym">Pyrus malus</name>
    <dbReference type="NCBI Taxonomy" id="3750"/>
    <lineage>
        <taxon>Eukaryota</taxon>
        <taxon>Viridiplantae</taxon>
        <taxon>Streptophyta</taxon>
        <taxon>Embryophyta</taxon>
        <taxon>Tracheophyta</taxon>
        <taxon>Spermatophyta</taxon>
        <taxon>Magnoliopsida</taxon>
        <taxon>eudicotyledons</taxon>
        <taxon>Gunneridae</taxon>
        <taxon>Pentapetalae</taxon>
        <taxon>rosids</taxon>
        <taxon>fabids</taxon>
        <taxon>Rosales</taxon>
        <taxon>Rosaceae</taxon>
        <taxon>Amygdaloideae</taxon>
        <taxon>Maleae</taxon>
        <taxon>Malus</taxon>
    </lineage>
</organism>
<dbReference type="AlphaFoldDB" id="A0A498KG09"/>
<dbReference type="EMBL" id="RDQH01000328">
    <property type="protein sequence ID" value="RXI06296.1"/>
    <property type="molecule type" value="Genomic_DNA"/>
</dbReference>
<comment type="caution">
    <text evidence="1">The sequence shown here is derived from an EMBL/GenBank/DDBJ whole genome shotgun (WGS) entry which is preliminary data.</text>
</comment>
<dbReference type="InterPro" id="IPR019341">
    <property type="entry name" value="Alpha/Gamma-adaptin-bd_p34"/>
</dbReference>
<reference evidence="1 2" key="1">
    <citation type="submission" date="2018-10" db="EMBL/GenBank/DDBJ databases">
        <title>A high-quality apple genome assembly.</title>
        <authorList>
            <person name="Hu J."/>
        </authorList>
    </citation>
    <scope>NUCLEOTIDE SEQUENCE [LARGE SCALE GENOMIC DNA]</scope>
    <source>
        <strain evidence="2">cv. HFTH1</strain>
        <tissue evidence="1">Young leaf</tissue>
    </source>
</reference>
<gene>
    <name evidence="1" type="ORF">DVH24_018338</name>
</gene>
<dbReference type="PANTHER" id="PTHR14659:SF1">
    <property type="entry name" value="ALPHA- AND GAMMA-ADAPTIN-BINDING PROTEIN P34"/>
    <property type="match status" value="1"/>
</dbReference>
<evidence type="ECO:0000313" key="1">
    <source>
        <dbReference type="EMBL" id="RXI06296.1"/>
    </source>
</evidence>
<evidence type="ECO:0000313" key="2">
    <source>
        <dbReference type="Proteomes" id="UP000290289"/>
    </source>
</evidence>
<dbReference type="STRING" id="3750.A0A498KG09"/>
<keyword evidence="2" id="KW-1185">Reference proteome</keyword>
<proteinExistence type="predicted"/>
<protein>
    <submittedName>
        <fullName evidence="1">Uncharacterized protein</fullName>
    </submittedName>
</protein>
<sequence length="84" mass="9549">MLQLSSMSALQKWVSQTDLQKFGILVCVGNKVDRVPGHPIHAEYRRRLQKLGDLFADDGPGFTAYDGCIYSRWMPVCNRYENGV</sequence>
<dbReference type="Proteomes" id="UP000290289">
    <property type="component" value="Chromosome 2"/>
</dbReference>
<accession>A0A498KG09</accession>